<dbReference type="PANTHER" id="PTHR34220:SF9">
    <property type="entry name" value="SIGNAL TRANSDUCTION HISTIDINE KINASE INTERNAL REGION DOMAIN-CONTAINING PROTEIN"/>
    <property type="match status" value="1"/>
</dbReference>
<comment type="catalytic activity">
    <reaction evidence="1">
        <text>ATP + protein L-histidine = ADP + protein N-phospho-L-histidine.</text>
        <dbReference type="EC" id="2.7.13.3"/>
    </reaction>
</comment>
<comment type="caution">
    <text evidence="5">The sequence shown here is derived from an EMBL/GenBank/DDBJ whole genome shotgun (WGS) entry which is preliminary data.</text>
</comment>
<evidence type="ECO:0000256" key="2">
    <source>
        <dbReference type="ARBA" id="ARBA00012438"/>
    </source>
</evidence>
<dbReference type="EMBL" id="MAQB02000001">
    <property type="protein sequence ID" value="OFJ48938.1"/>
    <property type="molecule type" value="Genomic_DNA"/>
</dbReference>
<proteinExistence type="predicted"/>
<dbReference type="Pfam" id="PF02518">
    <property type="entry name" value="HATPase_c"/>
    <property type="match status" value="1"/>
</dbReference>
<evidence type="ECO:0000313" key="5">
    <source>
        <dbReference type="EMBL" id="OFJ48938.1"/>
    </source>
</evidence>
<evidence type="ECO:0000256" key="3">
    <source>
        <dbReference type="SAM" id="Phobius"/>
    </source>
</evidence>
<dbReference type="GO" id="GO:0016020">
    <property type="term" value="C:membrane"/>
    <property type="evidence" value="ECO:0007669"/>
    <property type="project" value="InterPro"/>
</dbReference>
<organism evidence="5 6">
    <name type="scientific">Janthinobacterium lividum</name>
    <dbReference type="NCBI Taxonomy" id="29581"/>
    <lineage>
        <taxon>Bacteria</taxon>
        <taxon>Pseudomonadati</taxon>
        <taxon>Pseudomonadota</taxon>
        <taxon>Betaproteobacteria</taxon>
        <taxon>Burkholderiales</taxon>
        <taxon>Oxalobacteraceae</taxon>
        <taxon>Janthinobacterium</taxon>
    </lineage>
</organism>
<feature type="transmembrane region" description="Helical" evidence="3">
    <location>
        <begin position="6"/>
        <end position="26"/>
    </location>
</feature>
<accession>A0A1E8PRL9</accession>
<sequence>MTSLFFILRICLVTMLTYIIATALLVETFLRHIFQHTEGFFVIVGALLASAVITNAFSHVRRVRLIAGTVNASTLSSRQRRQIEIPFEAGEVFDMIDAAIRELPGSEVVESARDSLQVQACVRRAAPYTHTGLPRMRLLGFIEPRPNQILATVTPNGEAGSVTLICEPARSAWTDWFLVDHGSNLENAEAVTRAMTRRVAQRRRGEQAEARQTVTEKELTVAKLSLLHAQVEPHFLYNTLASAQLLTRSDPVRADEMLGNLILYLRHSLPRTEQAMSTLGTELERARAYLDILKIRMGARLNLQIEVPQYLRQVELPPMMLQTLVENAIKHGLEPKSGGGTVWIMARSGNGTVIVTVADDGKGFSDDGAGTGIGLRNVRERLRLIYGNAAAFAIVANFPDGVTATITLPDGTAQGGAYASA</sequence>
<keyword evidence="5" id="KW-0418">Kinase</keyword>
<protein>
    <recommendedName>
        <fullName evidence="2">histidine kinase</fullName>
        <ecNumber evidence="2">2.7.13.3</ecNumber>
    </recommendedName>
</protein>
<feature type="transmembrane region" description="Helical" evidence="3">
    <location>
        <begin position="38"/>
        <end position="57"/>
    </location>
</feature>
<keyword evidence="3" id="KW-0812">Transmembrane</keyword>
<dbReference type="Proteomes" id="UP000092634">
    <property type="component" value="Unassembled WGS sequence"/>
</dbReference>
<keyword evidence="3" id="KW-1133">Transmembrane helix</keyword>
<dbReference type="InterPro" id="IPR004358">
    <property type="entry name" value="Sig_transdc_His_kin-like_C"/>
</dbReference>
<dbReference type="AlphaFoldDB" id="A0A1E8PRL9"/>
<evidence type="ECO:0000259" key="4">
    <source>
        <dbReference type="SMART" id="SM00387"/>
    </source>
</evidence>
<dbReference type="EC" id="2.7.13.3" evidence="2"/>
<keyword evidence="5" id="KW-0808">Transferase</keyword>
<dbReference type="PRINTS" id="PR00344">
    <property type="entry name" value="BCTRLSENSOR"/>
</dbReference>
<evidence type="ECO:0000313" key="6">
    <source>
        <dbReference type="Proteomes" id="UP000092634"/>
    </source>
</evidence>
<gene>
    <name evidence="5" type="ORF">BA896_008565</name>
</gene>
<dbReference type="InterPro" id="IPR050640">
    <property type="entry name" value="Bact_2-comp_sensor_kinase"/>
</dbReference>
<keyword evidence="3" id="KW-0472">Membrane</keyword>
<dbReference type="SMART" id="SM00387">
    <property type="entry name" value="HATPase_c"/>
    <property type="match status" value="1"/>
</dbReference>
<dbReference type="Pfam" id="PF06580">
    <property type="entry name" value="His_kinase"/>
    <property type="match status" value="1"/>
</dbReference>
<name>A0A1E8PRL9_9BURK</name>
<evidence type="ECO:0000256" key="1">
    <source>
        <dbReference type="ARBA" id="ARBA00000085"/>
    </source>
</evidence>
<dbReference type="PANTHER" id="PTHR34220">
    <property type="entry name" value="SENSOR HISTIDINE KINASE YPDA"/>
    <property type="match status" value="1"/>
</dbReference>
<dbReference type="Gene3D" id="3.30.565.10">
    <property type="entry name" value="Histidine kinase-like ATPase, C-terminal domain"/>
    <property type="match status" value="1"/>
</dbReference>
<dbReference type="SUPFAM" id="SSF55874">
    <property type="entry name" value="ATPase domain of HSP90 chaperone/DNA topoisomerase II/histidine kinase"/>
    <property type="match status" value="1"/>
</dbReference>
<reference evidence="5 6" key="1">
    <citation type="submission" date="2016-10" db="EMBL/GenBank/DDBJ databases">
        <title>Updated version of Genome Assembly of Janthinobacterium lividum ERGS5:01.</title>
        <authorList>
            <person name="Kumar R."/>
            <person name="Acharya V."/>
            <person name="Singh D."/>
        </authorList>
    </citation>
    <scope>NUCLEOTIDE SEQUENCE [LARGE SCALE GENOMIC DNA]</scope>
    <source>
        <strain evidence="5 6">ERGS5:01</strain>
    </source>
</reference>
<dbReference type="GO" id="GO:0000155">
    <property type="term" value="F:phosphorelay sensor kinase activity"/>
    <property type="evidence" value="ECO:0007669"/>
    <property type="project" value="InterPro"/>
</dbReference>
<dbReference type="InterPro" id="IPR036890">
    <property type="entry name" value="HATPase_C_sf"/>
</dbReference>
<dbReference type="InterPro" id="IPR003594">
    <property type="entry name" value="HATPase_dom"/>
</dbReference>
<feature type="domain" description="Histidine kinase/HSP90-like ATPase" evidence="4">
    <location>
        <begin position="316"/>
        <end position="412"/>
    </location>
</feature>
<dbReference type="InterPro" id="IPR010559">
    <property type="entry name" value="Sig_transdc_His_kin_internal"/>
</dbReference>